<dbReference type="Pfam" id="PF02992">
    <property type="entry name" value="Transposase_21"/>
    <property type="match status" value="1"/>
</dbReference>
<accession>A0A015K1W5</accession>
<gene>
    <name evidence="2" type="ORF">RirG_039110</name>
</gene>
<dbReference type="STRING" id="1432141.A0A015K1W5"/>
<dbReference type="PANTHER" id="PTHR46579:SF1">
    <property type="entry name" value="F5_8 TYPE C DOMAIN-CONTAINING PROTEIN"/>
    <property type="match status" value="1"/>
</dbReference>
<evidence type="ECO:0008006" key="4">
    <source>
        <dbReference type="Google" id="ProtNLM"/>
    </source>
</evidence>
<dbReference type="OrthoDB" id="2418628at2759"/>
<feature type="compositionally biased region" description="Acidic residues" evidence="1">
    <location>
        <begin position="277"/>
        <end position="296"/>
    </location>
</feature>
<dbReference type="PANTHER" id="PTHR46579">
    <property type="entry name" value="F5/8 TYPE C DOMAIN-CONTAINING PROTEIN-RELATED"/>
    <property type="match status" value="1"/>
</dbReference>
<proteinExistence type="predicted"/>
<reference evidence="2 3" key="1">
    <citation type="submission" date="2014-02" db="EMBL/GenBank/DDBJ databases">
        <title>Single nucleus genome sequencing reveals high similarity among nuclei of an endomycorrhizal fungus.</title>
        <authorList>
            <person name="Lin K."/>
            <person name="Geurts R."/>
            <person name="Zhang Z."/>
            <person name="Limpens E."/>
            <person name="Saunders D.G."/>
            <person name="Mu D."/>
            <person name="Pang E."/>
            <person name="Cao H."/>
            <person name="Cha H."/>
            <person name="Lin T."/>
            <person name="Zhou Q."/>
            <person name="Shang Y."/>
            <person name="Li Y."/>
            <person name="Ivanov S."/>
            <person name="Sharma T."/>
            <person name="Velzen R.V."/>
            <person name="Ruijter N.D."/>
            <person name="Aanen D.K."/>
            <person name="Win J."/>
            <person name="Kamoun S."/>
            <person name="Bisseling T."/>
            <person name="Huang S."/>
        </authorList>
    </citation>
    <scope>NUCLEOTIDE SEQUENCE [LARGE SCALE GENOMIC DNA]</scope>
    <source>
        <strain evidence="3">DAOM197198w</strain>
    </source>
</reference>
<evidence type="ECO:0000256" key="1">
    <source>
        <dbReference type="SAM" id="MobiDB-lite"/>
    </source>
</evidence>
<name>A0A015K1W5_RHIIW</name>
<keyword evidence="3" id="KW-1185">Reference proteome</keyword>
<dbReference type="OMA" id="MERVCGM"/>
<dbReference type="AlphaFoldDB" id="A0A015K1W5"/>
<dbReference type="HOGENOM" id="CLU_009141_2_0_1"/>
<protein>
    <recommendedName>
        <fullName evidence="4">Transposase domain-containing protein</fullName>
    </recommendedName>
</protein>
<dbReference type="EMBL" id="JEMT01012365">
    <property type="protein sequence ID" value="EXX75757.1"/>
    <property type="molecule type" value="Genomic_DNA"/>
</dbReference>
<dbReference type="InterPro" id="IPR004242">
    <property type="entry name" value="Transposase_21"/>
</dbReference>
<organism evidence="2 3">
    <name type="scientific">Rhizophagus irregularis (strain DAOM 197198w)</name>
    <name type="common">Glomus intraradices</name>
    <dbReference type="NCBI Taxonomy" id="1432141"/>
    <lineage>
        <taxon>Eukaryota</taxon>
        <taxon>Fungi</taxon>
        <taxon>Fungi incertae sedis</taxon>
        <taxon>Mucoromycota</taxon>
        <taxon>Glomeromycotina</taxon>
        <taxon>Glomeromycetes</taxon>
        <taxon>Glomerales</taxon>
        <taxon>Glomeraceae</taxon>
        <taxon>Rhizophagus</taxon>
    </lineage>
</organism>
<evidence type="ECO:0000313" key="3">
    <source>
        <dbReference type="Proteomes" id="UP000022910"/>
    </source>
</evidence>
<feature type="compositionally biased region" description="Acidic residues" evidence="1">
    <location>
        <begin position="103"/>
        <end position="270"/>
    </location>
</feature>
<evidence type="ECO:0000313" key="2">
    <source>
        <dbReference type="EMBL" id="EXX75757.1"/>
    </source>
</evidence>
<comment type="caution">
    <text evidence="2">The sequence shown here is derived from an EMBL/GenBank/DDBJ whole genome shotgun (WGS) entry which is preliminary data.</text>
</comment>
<feature type="region of interest" description="Disordered" evidence="1">
    <location>
        <begin position="99"/>
        <end position="296"/>
    </location>
</feature>
<dbReference type="Proteomes" id="UP000022910">
    <property type="component" value="Unassembled WGS sequence"/>
</dbReference>
<sequence length="1126" mass="131970">MMSQNPETIFCKCFICKGEHPELGGKIVSIGTFRRHRKKESTWSNSTSIQNIISSAENLEFLSNSCLNLNIDESNRNNNMYGEQFQNDFQNDLIMNESQYNSSDEESQNNNEDEESQNNNSSDEESQNNNEDEESQNNNSSDEESQNNNEDEESQNNNSSDEESQNNNEDEESQNNNSSDEESQNNNEDEESQNNNSSDEESQNNNEDEESQNNNSSDEESQNNNEDEESQNNNSSDEESQNNNEDEESQNNNSSDEESQNNNSSDEELQNDNSSDKDEESQINNSSDEESPNEDELQDYYMREIQEYEYNYDMQEVLFQDDESSGSLFLNNEFQKTEIDETKLNISEDLIHALRLFEIKIRCNLTDNAFNEIMKAVCNTPISIYQIKTTLKKLVDIEPQWVDMCINTCCAYTGQFENKTQCPYCAAFRYQEIDQNHQKKPRYQFAYFSLKKRLRIQYEDSNRVDELRYRYTYMSRDGFGNDGKVGDVFDGKCYLDLLKMGYFQDEHDIALIGSVDGYQIFRQKTDDCWVVLFINANLPPEKRVLKENLLITSIIPGPKEPKDFNSFMNPIIDELKELAEGVDCIDGKTKNHFTLRAHILSWSGDTPGLTKLMGLTGHNSYKGCRYCNIKGLYLNHVYFPTTPPIGFNSGSYDANNLPLRTHDEYIKNIQDLECATTQKELAALQQSYGIKHQSILFELYSIKFPYSFALDIMHLMFENIAKYMFKHWNGTFFNNSSENNGMYILNTTTWNVIGDLMHKARKTFPSYLGRPPRNIVHHHAGYKAEEWSSWITMYSLPLLKDQLPIKYYEGWALFVKAVKLCKKLHLTNENIFEIQELLLAFYKHYEREYYCNIKERISTMKLSFHYLLHVADSIRNTGPCWATWQFPMERVCGMLLPLAKSRLHPYKNIINTVHFLELFNHLSYRREIYNQIFPSQPPKRHAQQHLIYSDEYYLEEFYFPSKDYTLSPSELKKIKENLSTSYDIAGRNLDTFSKDGITFGRMLTKDKYFIGSKWIHKNNDWSRINYTVTMQIDKWARFKHRQPEYIKKSYYGIIEFFFLYNFDGQNEMLAYIHWTKPVTEDRVGTLSFSGFSYYDFIRVSAIDRCVGFFQLGNKYYIIDKDTEISE</sequence>